<gene>
    <name evidence="3" type="ORF">MAM1_0028d02263</name>
</gene>
<dbReference type="EMBL" id="DF836317">
    <property type="protein sequence ID" value="GAN02816.1"/>
    <property type="molecule type" value="Genomic_DNA"/>
</dbReference>
<dbReference type="Proteomes" id="UP000053815">
    <property type="component" value="Unassembled WGS sequence"/>
</dbReference>
<dbReference type="InterPro" id="IPR048958">
    <property type="entry name" value="Polysacc_lyase_14"/>
</dbReference>
<keyword evidence="3" id="KW-0456">Lyase</keyword>
<sequence>MIILKSLLIASILYPIAKADTASARAASLNITQTWNAPIPSSSTTTSSAVDYITQNWFTSSKSLYGANDVSFVQDPFVTNSTDNVVRVLYPAGSYAPVGTKNDNTGTTGGLEFYSVPDAGTFYNTALLSYDLAFDPGFDWVKGGKLPGIFGGAPGKGCSGGEKATGSNCFSVRLMWRSSGAGEAYAYIPTSDSLCKAKQVICNSDYGTSFSRGIIQFSPAKWTRMEIYVKLNSGSNANGILQVWQDGSLMINQQAIQFRSSNDIGISSLMFSTFFGGGSVDYATSIDTSTYYKNIQFSTGNTPDPVGGNSAASLSLPVFLYSITVLVMLACYL</sequence>
<keyword evidence="4" id="KW-1185">Reference proteome</keyword>
<feature type="domain" description="Polysaccharide lyase 14" evidence="2">
    <location>
        <begin position="80"/>
        <end position="295"/>
    </location>
</feature>
<evidence type="ECO:0000313" key="4">
    <source>
        <dbReference type="Proteomes" id="UP000053815"/>
    </source>
</evidence>
<dbReference type="PANTHER" id="PTHR40124:SF1">
    <property type="entry name" value="DISAGGREGATASE RELATED REPEAT PROTEIN"/>
    <property type="match status" value="1"/>
</dbReference>
<proteinExistence type="predicted"/>
<protein>
    <submittedName>
        <fullName evidence="3">Polysaccharide lyase family 14 protein</fullName>
    </submittedName>
</protein>
<reference evidence="3" key="1">
    <citation type="submission" date="2014-09" db="EMBL/GenBank/DDBJ databases">
        <title>Draft genome sequence of an oleaginous Mucoromycotina fungus Mucor ambiguus NBRC6742.</title>
        <authorList>
            <person name="Takeda I."/>
            <person name="Yamane N."/>
            <person name="Morita T."/>
            <person name="Tamano K."/>
            <person name="Machida M."/>
            <person name="Baker S."/>
            <person name="Koike H."/>
        </authorList>
    </citation>
    <scope>NUCLEOTIDE SEQUENCE</scope>
    <source>
        <strain evidence="3">NBRC 6742</strain>
    </source>
</reference>
<dbReference type="OrthoDB" id="2395160at2759"/>
<organism evidence="3">
    <name type="scientific">Mucor ambiguus</name>
    <dbReference type="NCBI Taxonomy" id="91626"/>
    <lineage>
        <taxon>Eukaryota</taxon>
        <taxon>Fungi</taxon>
        <taxon>Fungi incertae sedis</taxon>
        <taxon>Mucoromycota</taxon>
        <taxon>Mucoromycotina</taxon>
        <taxon>Mucoromycetes</taxon>
        <taxon>Mucorales</taxon>
        <taxon>Mucorineae</taxon>
        <taxon>Mucoraceae</taxon>
        <taxon>Mucor</taxon>
    </lineage>
</organism>
<name>A0A0C9M2B6_9FUNG</name>
<feature type="chain" id="PRO_5002199170" evidence="1">
    <location>
        <begin position="20"/>
        <end position="333"/>
    </location>
</feature>
<dbReference type="Gene3D" id="2.60.120.200">
    <property type="match status" value="1"/>
</dbReference>
<dbReference type="STRING" id="91626.A0A0C9M2B6"/>
<evidence type="ECO:0000259" key="2">
    <source>
        <dbReference type="Pfam" id="PF21294"/>
    </source>
</evidence>
<dbReference type="PANTHER" id="PTHR40124">
    <property type="match status" value="1"/>
</dbReference>
<keyword evidence="1" id="KW-0732">Signal</keyword>
<evidence type="ECO:0000313" key="3">
    <source>
        <dbReference type="EMBL" id="GAN02816.1"/>
    </source>
</evidence>
<dbReference type="AlphaFoldDB" id="A0A0C9M2B6"/>
<dbReference type="Pfam" id="PF21294">
    <property type="entry name" value="Polysacc_lyase_14"/>
    <property type="match status" value="1"/>
</dbReference>
<dbReference type="GO" id="GO:0016829">
    <property type="term" value="F:lyase activity"/>
    <property type="evidence" value="ECO:0007669"/>
    <property type="project" value="UniProtKB-KW"/>
</dbReference>
<feature type="signal peptide" evidence="1">
    <location>
        <begin position="1"/>
        <end position="19"/>
    </location>
</feature>
<accession>A0A0C9M2B6</accession>
<evidence type="ECO:0000256" key="1">
    <source>
        <dbReference type="SAM" id="SignalP"/>
    </source>
</evidence>